<dbReference type="AlphaFoldDB" id="A0A397UGD4"/>
<keyword evidence="3" id="KW-1185">Reference proteome</keyword>
<organism evidence="2 3">
    <name type="scientific">Gigaspora rosea</name>
    <dbReference type="NCBI Taxonomy" id="44941"/>
    <lineage>
        <taxon>Eukaryota</taxon>
        <taxon>Fungi</taxon>
        <taxon>Fungi incertae sedis</taxon>
        <taxon>Mucoromycota</taxon>
        <taxon>Glomeromycotina</taxon>
        <taxon>Glomeromycetes</taxon>
        <taxon>Diversisporales</taxon>
        <taxon>Gigasporaceae</taxon>
        <taxon>Gigaspora</taxon>
    </lineage>
</organism>
<feature type="region of interest" description="Disordered" evidence="1">
    <location>
        <begin position="255"/>
        <end position="274"/>
    </location>
</feature>
<protein>
    <submittedName>
        <fullName evidence="2">Uncharacterized protein</fullName>
    </submittedName>
</protein>
<feature type="region of interest" description="Disordered" evidence="1">
    <location>
        <begin position="177"/>
        <end position="213"/>
    </location>
</feature>
<evidence type="ECO:0000313" key="3">
    <source>
        <dbReference type="Proteomes" id="UP000266673"/>
    </source>
</evidence>
<name>A0A397UGD4_9GLOM</name>
<feature type="compositionally biased region" description="Low complexity" evidence="1">
    <location>
        <begin position="204"/>
        <end position="213"/>
    </location>
</feature>
<reference evidence="2 3" key="1">
    <citation type="submission" date="2018-06" db="EMBL/GenBank/DDBJ databases">
        <title>Comparative genomics reveals the genomic features of Rhizophagus irregularis, R. cerebriforme, R. diaphanum and Gigaspora rosea, and their symbiotic lifestyle signature.</title>
        <authorList>
            <person name="Morin E."/>
            <person name="San Clemente H."/>
            <person name="Chen E.C.H."/>
            <person name="De La Providencia I."/>
            <person name="Hainaut M."/>
            <person name="Kuo A."/>
            <person name="Kohler A."/>
            <person name="Murat C."/>
            <person name="Tang N."/>
            <person name="Roy S."/>
            <person name="Loubradou J."/>
            <person name="Henrissat B."/>
            <person name="Grigoriev I.V."/>
            <person name="Corradi N."/>
            <person name="Roux C."/>
            <person name="Martin F.M."/>
        </authorList>
    </citation>
    <scope>NUCLEOTIDE SEQUENCE [LARGE SCALE GENOMIC DNA]</scope>
    <source>
        <strain evidence="2 3">DAOM 194757</strain>
    </source>
</reference>
<gene>
    <name evidence="2" type="ORF">C2G38_2213188</name>
</gene>
<comment type="caution">
    <text evidence="2">The sequence shown here is derived from an EMBL/GenBank/DDBJ whole genome shotgun (WGS) entry which is preliminary data.</text>
</comment>
<accession>A0A397UGD4</accession>
<dbReference type="Proteomes" id="UP000266673">
    <property type="component" value="Unassembled WGS sequence"/>
</dbReference>
<evidence type="ECO:0000313" key="2">
    <source>
        <dbReference type="EMBL" id="RIB07849.1"/>
    </source>
</evidence>
<dbReference type="EMBL" id="QKWP01001590">
    <property type="protein sequence ID" value="RIB07849.1"/>
    <property type="molecule type" value="Genomic_DNA"/>
</dbReference>
<feature type="compositionally biased region" description="Polar residues" evidence="1">
    <location>
        <begin position="187"/>
        <end position="198"/>
    </location>
</feature>
<feature type="compositionally biased region" description="Basic and acidic residues" evidence="1">
    <location>
        <begin position="177"/>
        <end position="186"/>
    </location>
</feature>
<sequence length="274" mass="31743">MPCVTNLEPDSFNLDTLLSKHSDCYRVVTSIKNTKTLKLSYSKNLTVSSSQVIPHTHTTELSMQMKIDFNLTIYNNMPKVERSPFQPSMQSKNIPCIIFSNGKHSLDPNALILKNQNYGFPAHSQCLYKLKLKLAQPHTPLNKEQKNIFYFTKFLLLNKEQKKQLYQMILNKLPKRDISKKEKGKENINQAHQPSKQQPKNKTDSTNNNSNNSQNLLDWFANFPITSEMKQQYKLSTKLAQKLFFSMKTYLNEFTPGQPIKTNDQPKQNPKKEP</sequence>
<evidence type="ECO:0000256" key="1">
    <source>
        <dbReference type="SAM" id="MobiDB-lite"/>
    </source>
</evidence>
<proteinExistence type="predicted"/>